<keyword evidence="6" id="KW-0902">Two-component regulatory system</keyword>
<dbReference type="Pfam" id="PF13426">
    <property type="entry name" value="PAS_9"/>
    <property type="match status" value="1"/>
</dbReference>
<sequence length="530" mass="61259">MQNNTEKNDSKYHQFFETIEDPIVVFQIDNDGLPSFFSEVNEAACNLLEYSRDELLCKKPQELDEKFKINTEWFVKELLETKYLRYEGNLIPKGNKSIPVEIHAKLINNYDPPLILSVIRDISDKIQFETAQMELFGAFSSKLKGIFQAFPDLYLKVDYEGKICDSYAEDYSKYQLENADNLNKRISEILPKESIFQILQGLKEVKRTNHLVTVEFQLNKTKEDQFFEARMVPYDQHHAIVLLRDISKRIQAVRALELEHEKKRRLESQLLQRQKMEAIGQLTGGIAHDFNNILMSIEMNADLATSILEQQNQKIDAINDLNEAVKRGKDLTNRLLTFSRKKPIKAELMNLNRGIEDIQKMLKWLIPNEIKLVLDLDPRIGLIRTDRIQFDQIIMNLAVNARDAIVEANSHREKRQILISTTIITLDHAIETKISFIPPGKYYVMNVQDTGIGMTTATLDRIFEPFFTTKEEGKGTGIGLATVYGIVKQNNAFIHVESKFGQGTNFQIYWQVEQDPKTRKNGKDNESVVF</sequence>
<protein>
    <submittedName>
        <fullName evidence="8">Sensor histidine kinase RcsC</fullName>
        <ecNumber evidence="8">2.7.13.3</ecNumber>
    </submittedName>
</protein>
<organism evidence="8 9">
    <name type="scientific">Candidatus Lokiarchaeum ossiferum</name>
    <dbReference type="NCBI Taxonomy" id="2951803"/>
    <lineage>
        <taxon>Archaea</taxon>
        <taxon>Promethearchaeati</taxon>
        <taxon>Promethearchaeota</taxon>
        <taxon>Promethearchaeia</taxon>
        <taxon>Promethearchaeales</taxon>
        <taxon>Promethearchaeaceae</taxon>
        <taxon>Candidatus Lokiarchaeum</taxon>
    </lineage>
</organism>
<dbReference type="PANTHER" id="PTHR43065:SF46">
    <property type="entry name" value="C4-DICARBOXYLATE TRANSPORT SENSOR PROTEIN DCTB"/>
    <property type="match status" value="1"/>
</dbReference>
<evidence type="ECO:0000256" key="2">
    <source>
        <dbReference type="ARBA" id="ARBA00022679"/>
    </source>
</evidence>
<keyword evidence="9" id="KW-1185">Reference proteome</keyword>
<dbReference type="PANTHER" id="PTHR43065">
    <property type="entry name" value="SENSOR HISTIDINE KINASE"/>
    <property type="match status" value="1"/>
</dbReference>
<dbReference type="CDD" id="cd00130">
    <property type="entry name" value="PAS"/>
    <property type="match status" value="1"/>
</dbReference>
<dbReference type="NCBIfam" id="TIGR00229">
    <property type="entry name" value="sensory_box"/>
    <property type="match status" value="1"/>
</dbReference>
<dbReference type="InterPro" id="IPR036890">
    <property type="entry name" value="HATPase_C_sf"/>
</dbReference>
<dbReference type="SMART" id="SM00387">
    <property type="entry name" value="HATPase_c"/>
    <property type="match status" value="1"/>
</dbReference>
<evidence type="ECO:0000256" key="6">
    <source>
        <dbReference type="ARBA" id="ARBA00023012"/>
    </source>
</evidence>
<dbReference type="InterPro" id="IPR036097">
    <property type="entry name" value="HisK_dim/P_sf"/>
</dbReference>
<keyword evidence="5" id="KW-0067">ATP-binding</keyword>
<dbReference type="InterPro" id="IPR000014">
    <property type="entry name" value="PAS"/>
</dbReference>
<evidence type="ECO:0000259" key="7">
    <source>
        <dbReference type="PROSITE" id="PS50109"/>
    </source>
</evidence>
<evidence type="ECO:0000256" key="3">
    <source>
        <dbReference type="ARBA" id="ARBA00022741"/>
    </source>
</evidence>
<evidence type="ECO:0000256" key="1">
    <source>
        <dbReference type="ARBA" id="ARBA00022553"/>
    </source>
</evidence>
<gene>
    <name evidence="8" type="ORF">NEF87_001968</name>
</gene>
<keyword evidence="3" id="KW-0547">Nucleotide-binding</keyword>
<dbReference type="InterPro" id="IPR035965">
    <property type="entry name" value="PAS-like_dom_sf"/>
</dbReference>
<dbReference type="EMBL" id="CP104013">
    <property type="protein sequence ID" value="UYP45683.1"/>
    <property type="molecule type" value="Genomic_DNA"/>
</dbReference>
<dbReference type="Proteomes" id="UP001208689">
    <property type="component" value="Chromosome"/>
</dbReference>
<dbReference type="SMART" id="SM00388">
    <property type="entry name" value="HisKA"/>
    <property type="match status" value="1"/>
</dbReference>
<dbReference type="PRINTS" id="PR00344">
    <property type="entry name" value="BCTRLSENSOR"/>
</dbReference>
<dbReference type="PROSITE" id="PS50109">
    <property type="entry name" value="HIS_KIN"/>
    <property type="match status" value="1"/>
</dbReference>
<dbReference type="InterPro" id="IPR005467">
    <property type="entry name" value="His_kinase_dom"/>
</dbReference>
<dbReference type="EC" id="2.7.13.3" evidence="8"/>
<dbReference type="InterPro" id="IPR003661">
    <property type="entry name" value="HisK_dim/P_dom"/>
</dbReference>
<dbReference type="InterPro" id="IPR004358">
    <property type="entry name" value="Sig_transdc_His_kin-like_C"/>
</dbReference>
<dbReference type="Pfam" id="PF02518">
    <property type="entry name" value="HATPase_c"/>
    <property type="match status" value="1"/>
</dbReference>
<dbReference type="SUPFAM" id="SSF55874">
    <property type="entry name" value="ATPase domain of HSP90 chaperone/DNA topoisomerase II/histidine kinase"/>
    <property type="match status" value="1"/>
</dbReference>
<keyword evidence="4 8" id="KW-0418">Kinase</keyword>
<dbReference type="InterPro" id="IPR003594">
    <property type="entry name" value="HATPase_dom"/>
</dbReference>
<evidence type="ECO:0000256" key="4">
    <source>
        <dbReference type="ARBA" id="ARBA00022777"/>
    </source>
</evidence>
<name>A0ABY6HQ91_9ARCH</name>
<dbReference type="GO" id="GO:0004673">
    <property type="term" value="F:protein histidine kinase activity"/>
    <property type="evidence" value="ECO:0007669"/>
    <property type="project" value="UniProtKB-EC"/>
</dbReference>
<reference evidence="8" key="1">
    <citation type="submission" date="2022-09" db="EMBL/GenBank/DDBJ databases">
        <title>Actin cytoskeleton and complex cell architecture in an #Asgard archaeon.</title>
        <authorList>
            <person name="Ponce Toledo R.I."/>
            <person name="Schleper C."/>
            <person name="Rodrigues Oliveira T."/>
            <person name="Wollweber F."/>
            <person name="Xu J."/>
            <person name="Rittmann S."/>
            <person name="Klingl A."/>
            <person name="Pilhofer M."/>
        </authorList>
    </citation>
    <scope>NUCLEOTIDE SEQUENCE</scope>
    <source>
        <strain evidence="8">B-35</strain>
    </source>
</reference>
<dbReference type="Gene3D" id="3.30.450.20">
    <property type="entry name" value="PAS domain"/>
    <property type="match status" value="2"/>
</dbReference>
<dbReference type="SUPFAM" id="SSF47384">
    <property type="entry name" value="Homodimeric domain of signal transducing histidine kinase"/>
    <property type="match status" value="1"/>
</dbReference>
<proteinExistence type="predicted"/>
<evidence type="ECO:0000256" key="5">
    <source>
        <dbReference type="ARBA" id="ARBA00022840"/>
    </source>
</evidence>
<dbReference type="Pfam" id="PF00512">
    <property type="entry name" value="HisKA"/>
    <property type="match status" value="1"/>
</dbReference>
<evidence type="ECO:0000313" key="8">
    <source>
        <dbReference type="EMBL" id="UYP45683.1"/>
    </source>
</evidence>
<dbReference type="SUPFAM" id="SSF55785">
    <property type="entry name" value="PYP-like sensor domain (PAS domain)"/>
    <property type="match status" value="1"/>
</dbReference>
<evidence type="ECO:0000313" key="9">
    <source>
        <dbReference type="Proteomes" id="UP001208689"/>
    </source>
</evidence>
<feature type="domain" description="Histidine kinase" evidence="7">
    <location>
        <begin position="285"/>
        <end position="514"/>
    </location>
</feature>
<keyword evidence="2 8" id="KW-0808">Transferase</keyword>
<dbReference type="Gene3D" id="1.10.287.130">
    <property type="match status" value="1"/>
</dbReference>
<keyword evidence="1" id="KW-0597">Phosphoprotein</keyword>
<dbReference type="Gene3D" id="3.30.565.10">
    <property type="entry name" value="Histidine kinase-like ATPase, C-terminal domain"/>
    <property type="match status" value="1"/>
</dbReference>
<accession>A0ABY6HQ91</accession>